<feature type="region of interest" description="Disordered" evidence="1">
    <location>
        <begin position="310"/>
        <end position="339"/>
    </location>
</feature>
<sequence>MADAKDMWEAIKSRFGGNDESKKMQKYLLKQQFEGFYVSSSEGLHKGYDSAPQQDYDDLKQINDNDMEAMDLKWQDIDWSGHVEEDAQNYAMMAYSSSNLGSDNKVEAQLLCHQQNQLAYEQKIRFMKINLDDITDVLAYHKKLLADPLKEKEDLKTKFENWQNSSKNLSKLLNKQISANDKFGLGYGEYKYGSILSYENEVLQSVFMNKVSDLEDTHVNDIFADVMHDVPPPMTRNYMPFGPDIEIDYSKFTYGLKQTSADESDSKTSNYASCESDSSVETSTSMPKPVKNASNVVCKPKVWTDAPIIEEYESDSDNDSVSNVQEEKEKSGFTFIDSVKHVKTSRENIKETGTTNHGPKNEK</sequence>
<dbReference type="GO" id="GO:0016301">
    <property type="term" value="F:kinase activity"/>
    <property type="evidence" value="ECO:0007669"/>
    <property type="project" value="UniProtKB-KW"/>
</dbReference>
<protein>
    <submittedName>
        <fullName evidence="2">Xylulose kinase-1</fullName>
    </submittedName>
</protein>
<accession>A0A699LBB7</accession>
<feature type="region of interest" description="Disordered" evidence="1">
    <location>
        <begin position="261"/>
        <end position="291"/>
    </location>
</feature>
<dbReference type="EMBL" id="BKCJ010596549">
    <property type="protein sequence ID" value="GFB30012.1"/>
    <property type="molecule type" value="Genomic_DNA"/>
</dbReference>
<comment type="caution">
    <text evidence="2">The sequence shown here is derived from an EMBL/GenBank/DDBJ whole genome shotgun (WGS) entry which is preliminary data.</text>
</comment>
<evidence type="ECO:0000256" key="1">
    <source>
        <dbReference type="SAM" id="MobiDB-lite"/>
    </source>
</evidence>
<dbReference type="AlphaFoldDB" id="A0A699LBB7"/>
<keyword evidence="2" id="KW-0808">Transferase</keyword>
<feature type="region of interest" description="Disordered" evidence="1">
    <location>
        <begin position="344"/>
        <end position="363"/>
    </location>
</feature>
<reference evidence="2" key="1">
    <citation type="journal article" date="2019" name="Sci. Rep.">
        <title>Draft genome of Tanacetum cinerariifolium, the natural source of mosquito coil.</title>
        <authorList>
            <person name="Yamashiro T."/>
            <person name="Shiraishi A."/>
            <person name="Satake H."/>
            <person name="Nakayama K."/>
        </authorList>
    </citation>
    <scope>NUCLEOTIDE SEQUENCE</scope>
</reference>
<proteinExistence type="predicted"/>
<gene>
    <name evidence="2" type="ORF">Tci_701983</name>
</gene>
<feature type="compositionally biased region" description="Polar residues" evidence="1">
    <location>
        <begin position="261"/>
        <end position="286"/>
    </location>
</feature>
<name>A0A699LBB7_TANCI</name>
<evidence type="ECO:0000313" key="2">
    <source>
        <dbReference type="EMBL" id="GFB30012.1"/>
    </source>
</evidence>
<keyword evidence="2" id="KW-0418">Kinase</keyword>
<feature type="compositionally biased region" description="Polar residues" evidence="1">
    <location>
        <begin position="351"/>
        <end position="363"/>
    </location>
</feature>
<organism evidence="2">
    <name type="scientific">Tanacetum cinerariifolium</name>
    <name type="common">Dalmatian daisy</name>
    <name type="synonym">Chrysanthemum cinerariifolium</name>
    <dbReference type="NCBI Taxonomy" id="118510"/>
    <lineage>
        <taxon>Eukaryota</taxon>
        <taxon>Viridiplantae</taxon>
        <taxon>Streptophyta</taxon>
        <taxon>Embryophyta</taxon>
        <taxon>Tracheophyta</taxon>
        <taxon>Spermatophyta</taxon>
        <taxon>Magnoliopsida</taxon>
        <taxon>eudicotyledons</taxon>
        <taxon>Gunneridae</taxon>
        <taxon>Pentapetalae</taxon>
        <taxon>asterids</taxon>
        <taxon>campanulids</taxon>
        <taxon>Asterales</taxon>
        <taxon>Asteraceae</taxon>
        <taxon>Asteroideae</taxon>
        <taxon>Anthemideae</taxon>
        <taxon>Anthemidinae</taxon>
        <taxon>Tanacetum</taxon>
    </lineage>
</organism>